<dbReference type="InterPro" id="IPR041382">
    <property type="entry name" value="SH3_16"/>
</dbReference>
<dbReference type="EMBL" id="SSTI01000005">
    <property type="protein sequence ID" value="THG40157.1"/>
    <property type="molecule type" value="Genomic_DNA"/>
</dbReference>
<sequence length="119" mass="12437">MSQSPAAPAQPQVPARRSFALVGRSRTLDPTRFAVRSDLADVRLADQVFAPHYAAHQPRRAAAAADLRTARAADSAVLTTLAPGDAFELLDVTGDTAWGIAPASGFVGYVPAAALEEQP</sequence>
<accession>A0ABY2QHV4</accession>
<keyword evidence="3" id="KW-1185">Reference proteome</keyword>
<comment type="caution">
    <text evidence="2">The sequence shown here is derived from an EMBL/GenBank/DDBJ whole genome shotgun (WGS) entry which is preliminary data.</text>
</comment>
<dbReference type="Proteomes" id="UP000308038">
    <property type="component" value="Unassembled WGS sequence"/>
</dbReference>
<evidence type="ECO:0000313" key="2">
    <source>
        <dbReference type="EMBL" id="THG40157.1"/>
    </source>
</evidence>
<dbReference type="Pfam" id="PF18348">
    <property type="entry name" value="SH3_16"/>
    <property type="match status" value="1"/>
</dbReference>
<evidence type="ECO:0000259" key="1">
    <source>
        <dbReference type="Pfam" id="PF18348"/>
    </source>
</evidence>
<name>A0ABY2QHV4_9SPHN</name>
<protein>
    <submittedName>
        <fullName evidence="2">SH3 domain-containing protein</fullName>
    </submittedName>
</protein>
<organism evidence="2 3">
    <name type="scientific">Sphingomonas olei</name>
    <dbReference type="NCBI Taxonomy" id="1886787"/>
    <lineage>
        <taxon>Bacteria</taxon>
        <taxon>Pseudomonadati</taxon>
        <taxon>Pseudomonadota</taxon>
        <taxon>Alphaproteobacteria</taxon>
        <taxon>Sphingomonadales</taxon>
        <taxon>Sphingomonadaceae</taxon>
        <taxon>Sphingomonas</taxon>
    </lineage>
</organism>
<reference evidence="2 3" key="1">
    <citation type="submission" date="2019-04" db="EMBL/GenBank/DDBJ databases">
        <title>Microbes associate with the intestines of laboratory mice.</title>
        <authorList>
            <person name="Navarre W."/>
            <person name="Wong E."/>
            <person name="Huang K.C."/>
            <person name="Tropini C."/>
            <person name="Ng K."/>
            <person name="Yu B."/>
        </authorList>
    </citation>
    <scope>NUCLEOTIDE SEQUENCE [LARGE SCALE GENOMIC DNA]</scope>
    <source>
        <strain evidence="2 3">NM83_B4-11</strain>
    </source>
</reference>
<gene>
    <name evidence="2" type="ORF">E5988_08215</name>
</gene>
<dbReference type="RefSeq" id="WP_136451380.1">
    <property type="nucleotide sequence ID" value="NZ_SSTI01000005.1"/>
</dbReference>
<feature type="domain" description="Bacterial dipeptidyl-peptidase SH3" evidence="1">
    <location>
        <begin position="67"/>
        <end position="115"/>
    </location>
</feature>
<evidence type="ECO:0000313" key="3">
    <source>
        <dbReference type="Proteomes" id="UP000308038"/>
    </source>
</evidence>
<proteinExistence type="predicted"/>